<dbReference type="Gene3D" id="3.30.70.2850">
    <property type="match status" value="1"/>
</dbReference>
<dbReference type="PANTHER" id="PTHR19376">
    <property type="entry name" value="DNA-DIRECTED RNA POLYMERASE"/>
    <property type="match status" value="1"/>
</dbReference>
<dbReference type="InterPro" id="IPR000722">
    <property type="entry name" value="RNA_pol_asu"/>
</dbReference>
<dbReference type="SUPFAM" id="SSF64484">
    <property type="entry name" value="beta and beta-prime subunits of DNA dependent RNA-polymerase"/>
    <property type="match status" value="1"/>
</dbReference>
<dbReference type="GO" id="GO:0003677">
    <property type="term" value="F:DNA binding"/>
    <property type="evidence" value="ECO:0007669"/>
    <property type="project" value="InterPro"/>
</dbReference>
<dbReference type="Gene3D" id="1.10.357.120">
    <property type="match status" value="1"/>
</dbReference>
<evidence type="ECO:0000256" key="1">
    <source>
        <dbReference type="ARBA" id="ARBA00004123"/>
    </source>
</evidence>
<dbReference type="CDD" id="cd02735">
    <property type="entry name" value="RNAP_I_Rpa1_C"/>
    <property type="match status" value="1"/>
</dbReference>
<evidence type="ECO:0000256" key="3">
    <source>
        <dbReference type="ARBA" id="ARBA00022478"/>
    </source>
</evidence>
<dbReference type="EMBL" id="CAXKWB010000468">
    <property type="protein sequence ID" value="CAL4060940.1"/>
    <property type="molecule type" value="Genomic_DNA"/>
</dbReference>
<evidence type="ECO:0000256" key="12">
    <source>
        <dbReference type="SAM" id="MobiDB-lite"/>
    </source>
</evidence>
<dbReference type="EC" id="2.7.7.6" evidence="11"/>
<keyword evidence="5 11" id="KW-0548">Nucleotidyltransferase</keyword>
<evidence type="ECO:0000256" key="9">
    <source>
        <dbReference type="ARBA" id="ARBA00023163"/>
    </source>
</evidence>
<dbReference type="Gene3D" id="3.30.1490.180">
    <property type="entry name" value="RNA polymerase ii"/>
    <property type="match status" value="1"/>
</dbReference>
<dbReference type="FunFam" id="2.40.40.20:FF:000019">
    <property type="entry name" value="DNA-directed RNA polymerase II subunit RPB1"/>
    <property type="match status" value="1"/>
</dbReference>
<dbReference type="GO" id="GO:0006351">
    <property type="term" value="P:DNA-templated transcription"/>
    <property type="evidence" value="ECO:0007669"/>
    <property type="project" value="InterPro"/>
</dbReference>
<dbReference type="Pfam" id="PF05000">
    <property type="entry name" value="RNA_pol_Rpb1_4"/>
    <property type="match status" value="1"/>
</dbReference>
<keyword evidence="7" id="KW-0862">Zinc</keyword>
<dbReference type="InterPro" id="IPR047107">
    <property type="entry name" value="DNA-dir_RNA_pol1_lsu_C"/>
</dbReference>
<dbReference type="Gene3D" id="2.40.40.20">
    <property type="match status" value="1"/>
</dbReference>
<proteinExistence type="inferred from homology"/>
<dbReference type="Gene3D" id="1.10.132.30">
    <property type="match status" value="1"/>
</dbReference>
<comment type="subcellular location">
    <subcellularLocation>
        <location evidence="1">Nucleus</location>
    </subcellularLocation>
</comment>
<sequence>MGSYGQLGFTTIDDLLFRIYTEDEIKKISLLRITNDQSFNELGHIAQGGVYDLRMGPGSMRDRSRCETCGFDGMKCQGHCGHIELPLPVYNPFFYDFLREILPRICWECKRYQSTNARKLQLIKEVQLCKAGYPQDAFEVVNIVSRSGNSKECEEVTTGVDDREIKVMESGDYLLDLHEDLEKFYKKVVKEGLGSSETCTSNSKAVQTQLVRAFLDETKPKKCSYCNVGLRKLQLQNSRFMIKNTGSRIAKPVVSEEQEEEINKYQQNLVDDAQSYITPEQTMTVLREVWREDFAFLKILYPVLAGSLEEYPTDMFFINKLLVIPPKYRPCNFQDGMMIEHEASVLLKNVVLFSKCLNFLVSVAKGTISELPDTITYILSQIPGKTNQEKSQVIWNKIQSMVDNLLDANLNKIGSGTSRGIKQVIEKKEGLFRSNLMGKRVNFSARSVAAPDPFLSVDEIGVPLDFAIGLSYPAPVTPWNVDYLRNLVINGPHVYPGARWLVDEEGQKKDLRVLDLAQRTALAKELSTAPPSTVRKKHATKIVYRHLMQGDYVLMNRQPTLHRPSIQAHKARIMPKDRVLRMPYANCKAYNADFDGDELNMHFPQNELARSEALNLITTHNQYLTPKDGAPLAGLIQDCVVASVMLTVRGKFFTQEDYQQLIFVALSDKNDRIRLLTPTIIKPKRLWSGKQVISTLIHNIISKDKAKPTFDFKTSVKVDLWKTDEPREWKAGGTPEKRKEVMTESQFVMREGELMCGVVDKSAIGSTSYGLVHVCYDLYGGNVATRLMSAINRLCVYYLQWVGHTISVKEFVTPKKVSKKRRKTLKDLVERTRAEVSKKLKVPEEEFCDYFEKATVSGNQQDIAAIDAAYTAVLGPTTSEVTAENERGLYRRGLDNHMRMMVDTGAKGSKVNMNQMASLFGSVAIDGKRMPISITGKFLPSFKPYESNPRAGGYIPTRFMTGMDPQAYFFLCVVGRDSLQHTAVKTANSGYMQRCLIKHLEGIQVKYDMTVRNSDGLVLQFGYGEDGGDVSKFPFLKTPETLDVVVNSCQSFIDKKTIALTEAYGNQEEVIKYRKKVKKWEKNNKDKNKGLTPFQRFCKKMEGSIDVSGYCTKTGRSNASLKLQKMWIKLDEEEKEKYKKKGSKQPDPINSVFSGSSNLGVVSEALESLIDDYYDNFYSKIPRKMQKMEKDDITKVIHMKAMRSQVDPGEAVGALCAQAIGEPLTQMTLNTFHFAGRDELNVTLGVPRMVEILRTASENISTPIMSVPFKSDVSPEKAELIRKHLSRLSLDKVLHRLDVNMRLARHLTSKTNHVCKVKFTFLPHKQYKHMFPVNPAQVLSFMEDEYINKYLIKEIQKSLGMTMKSCSTTLDKESPKAPSNEDEEVDEDATGGTEDLSRTNSKKGISAESEESSEEDDDTELRQDADVVTSARRQKATEQDYEDGDLSEEDDAAANGGSEPVSEDEGLGEDVAAQESSDEEQAEYKAKSMSSKKSKCLSEETVLKRRNKVTSQSNWIHNYEFDTQDQIWCEVTLILPLVQGKYDIPSIVRKTTQKALVHHTTGIKRAFVVDNDGTLTLRTEGVNEFKIFELNHYFDVNKLYTNNIHGVAKMYGIEAAQRAIIREILEVQSAYDIKVDFRHLSLLADYFTCEGVYKACSRQALASNLSPLQKMSYETCTKFLVSSILQGESDKMNSPSACVAVGQPIKVGTNSMCLLPVLKV</sequence>
<dbReference type="Proteomes" id="UP001497623">
    <property type="component" value="Unassembled WGS sequence"/>
</dbReference>
<comment type="caution">
    <text evidence="14">The sequence shown here is derived from an EMBL/GenBank/DDBJ whole genome shotgun (WGS) entry which is preliminary data.</text>
</comment>
<accession>A0AAV2PPX1</accession>
<protein>
    <recommendedName>
        <fullName evidence="11">DNA-directed RNA polymerase subunit</fullName>
        <ecNumber evidence="11">2.7.7.6</ecNumber>
    </recommendedName>
</protein>
<keyword evidence="6" id="KW-0479">Metal-binding</keyword>
<feature type="compositionally biased region" description="Acidic residues" evidence="12">
    <location>
        <begin position="1380"/>
        <end position="1389"/>
    </location>
</feature>
<dbReference type="InterPro" id="IPR044893">
    <property type="entry name" value="RNA_pol_Rpb1_clamp_domain"/>
</dbReference>
<keyword evidence="8" id="KW-0460">Magnesium</keyword>
<feature type="region of interest" description="Disordered" evidence="12">
    <location>
        <begin position="1367"/>
        <end position="1491"/>
    </location>
</feature>
<feature type="compositionally biased region" description="Acidic residues" evidence="12">
    <location>
        <begin position="1408"/>
        <end position="1419"/>
    </location>
</feature>
<evidence type="ECO:0000256" key="7">
    <source>
        <dbReference type="ARBA" id="ARBA00022833"/>
    </source>
</evidence>
<dbReference type="GO" id="GO:0046872">
    <property type="term" value="F:metal ion binding"/>
    <property type="evidence" value="ECO:0007669"/>
    <property type="project" value="UniProtKB-KW"/>
</dbReference>
<comment type="function">
    <text evidence="11">DNA-dependent RNA polymerase catalyzes the transcription of DNA into RNA using the four ribonucleoside triphosphates as substrates.</text>
</comment>
<dbReference type="Pfam" id="PF04997">
    <property type="entry name" value="RNA_pol_Rpb1_1"/>
    <property type="match status" value="1"/>
</dbReference>
<dbReference type="InterPro" id="IPR007080">
    <property type="entry name" value="RNA_pol_Rpb1_1"/>
</dbReference>
<evidence type="ECO:0000313" key="14">
    <source>
        <dbReference type="EMBL" id="CAL4060940.1"/>
    </source>
</evidence>
<dbReference type="InterPro" id="IPR042102">
    <property type="entry name" value="RNA_pol_Rpb1_3_sf"/>
</dbReference>
<dbReference type="Pfam" id="PF04983">
    <property type="entry name" value="RNA_pol_Rpb1_3"/>
    <property type="match status" value="1"/>
</dbReference>
<evidence type="ECO:0000256" key="2">
    <source>
        <dbReference type="ARBA" id="ARBA00006460"/>
    </source>
</evidence>
<dbReference type="InterPro" id="IPR006592">
    <property type="entry name" value="RNA_pol_N"/>
</dbReference>
<comment type="catalytic activity">
    <reaction evidence="11">
        <text>RNA(n) + a ribonucleoside 5'-triphosphate = RNA(n+1) + diphosphate</text>
        <dbReference type="Rhea" id="RHEA:21248"/>
        <dbReference type="Rhea" id="RHEA-COMP:14527"/>
        <dbReference type="Rhea" id="RHEA-COMP:17342"/>
        <dbReference type="ChEBI" id="CHEBI:33019"/>
        <dbReference type="ChEBI" id="CHEBI:61557"/>
        <dbReference type="ChEBI" id="CHEBI:140395"/>
        <dbReference type="EC" id="2.7.7.6"/>
    </reaction>
</comment>
<dbReference type="InterPro" id="IPR007083">
    <property type="entry name" value="RNA_pol_Rpb1_4"/>
</dbReference>
<dbReference type="GO" id="GO:0005736">
    <property type="term" value="C:RNA polymerase I complex"/>
    <property type="evidence" value="ECO:0007669"/>
    <property type="project" value="UniProtKB-ARBA"/>
</dbReference>
<keyword evidence="15" id="KW-1185">Reference proteome</keyword>
<evidence type="ECO:0000256" key="10">
    <source>
        <dbReference type="ARBA" id="ARBA00023242"/>
    </source>
</evidence>
<dbReference type="InterPro" id="IPR038120">
    <property type="entry name" value="Rpb1_funnel_sf"/>
</dbReference>
<dbReference type="Pfam" id="PF00623">
    <property type="entry name" value="RNA_pol_Rpb1_2"/>
    <property type="match status" value="1"/>
</dbReference>
<name>A0AAV2PPX1_MEGNR</name>
<dbReference type="PANTHER" id="PTHR19376:SF11">
    <property type="entry name" value="DNA-DIRECTED RNA POLYMERASE I SUBUNIT RPA1"/>
    <property type="match status" value="1"/>
</dbReference>
<evidence type="ECO:0000256" key="5">
    <source>
        <dbReference type="ARBA" id="ARBA00022695"/>
    </source>
</evidence>
<evidence type="ECO:0000256" key="8">
    <source>
        <dbReference type="ARBA" id="ARBA00022842"/>
    </source>
</evidence>
<evidence type="ECO:0000259" key="13">
    <source>
        <dbReference type="SMART" id="SM00663"/>
    </source>
</evidence>
<dbReference type="InterPro" id="IPR015699">
    <property type="entry name" value="DNA-dir_RNA_pol1_lsu_N"/>
</dbReference>
<dbReference type="CDD" id="cd01435">
    <property type="entry name" value="RNAP_I_RPA1_N"/>
    <property type="match status" value="1"/>
</dbReference>
<evidence type="ECO:0000256" key="6">
    <source>
        <dbReference type="ARBA" id="ARBA00022723"/>
    </source>
</evidence>
<keyword evidence="4 11" id="KW-0808">Transferase</keyword>
<keyword evidence="9 11" id="KW-0804">Transcription</keyword>
<evidence type="ECO:0000256" key="4">
    <source>
        <dbReference type="ARBA" id="ARBA00022679"/>
    </source>
</evidence>
<organism evidence="14 15">
    <name type="scientific">Meganyctiphanes norvegica</name>
    <name type="common">Northern krill</name>
    <name type="synonym">Thysanopoda norvegica</name>
    <dbReference type="NCBI Taxonomy" id="48144"/>
    <lineage>
        <taxon>Eukaryota</taxon>
        <taxon>Metazoa</taxon>
        <taxon>Ecdysozoa</taxon>
        <taxon>Arthropoda</taxon>
        <taxon>Crustacea</taxon>
        <taxon>Multicrustacea</taxon>
        <taxon>Malacostraca</taxon>
        <taxon>Eumalacostraca</taxon>
        <taxon>Eucarida</taxon>
        <taxon>Euphausiacea</taxon>
        <taxon>Euphausiidae</taxon>
        <taxon>Meganyctiphanes</taxon>
    </lineage>
</organism>
<dbReference type="Gene3D" id="6.10.250.2940">
    <property type="match status" value="1"/>
</dbReference>
<evidence type="ECO:0000313" key="15">
    <source>
        <dbReference type="Proteomes" id="UP001497623"/>
    </source>
</evidence>
<dbReference type="InterPro" id="IPR045867">
    <property type="entry name" value="DNA-dir_RpoC_beta_prime"/>
</dbReference>
<dbReference type="Pfam" id="PF04998">
    <property type="entry name" value="RNA_pol_Rpb1_5"/>
    <property type="match status" value="2"/>
</dbReference>
<comment type="similarity">
    <text evidence="2 11">Belongs to the RNA polymerase beta' chain family.</text>
</comment>
<dbReference type="GO" id="GO:0003899">
    <property type="term" value="F:DNA-directed RNA polymerase activity"/>
    <property type="evidence" value="ECO:0007669"/>
    <property type="project" value="UniProtKB-EC"/>
</dbReference>
<dbReference type="Gene3D" id="4.10.860.120">
    <property type="entry name" value="RNA polymerase II, clamp domain"/>
    <property type="match status" value="1"/>
</dbReference>
<dbReference type="SMART" id="SM00663">
    <property type="entry name" value="RPOLA_N"/>
    <property type="match status" value="1"/>
</dbReference>
<evidence type="ECO:0000256" key="11">
    <source>
        <dbReference type="RuleBase" id="RU004279"/>
    </source>
</evidence>
<keyword evidence="10" id="KW-0539">Nucleus</keyword>
<feature type="domain" description="RNA polymerase N-terminal" evidence="13">
    <location>
        <begin position="314"/>
        <end position="647"/>
    </location>
</feature>
<keyword evidence="3 11" id="KW-0240">DNA-directed RNA polymerase</keyword>
<dbReference type="Gene3D" id="1.10.274.100">
    <property type="entry name" value="RNA polymerase Rpb1, domain 3"/>
    <property type="match status" value="1"/>
</dbReference>
<dbReference type="InterPro" id="IPR007081">
    <property type="entry name" value="RNA_pol_Rpb1_5"/>
</dbReference>
<gene>
    <name evidence="14" type="ORF">MNOR_LOCUS1695</name>
</gene>
<dbReference type="Gene3D" id="1.10.150.390">
    <property type="match status" value="1"/>
</dbReference>
<reference evidence="14 15" key="1">
    <citation type="submission" date="2024-05" db="EMBL/GenBank/DDBJ databases">
        <authorList>
            <person name="Wallberg A."/>
        </authorList>
    </citation>
    <scope>NUCLEOTIDE SEQUENCE [LARGE SCALE GENOMIC DNA]</scope>
</reference>
<feature type="compositionally biased region" description="Acidic residues" evidence="12">
    <location>
        <begin position="1439"/>
        <end position="1452"/>
    </location>
</feature>
<dbReference type="InterPro" id="IPR007066">
    <property type="entry name" value="RNA_pol_Rpb1_3"/>
</dbReference>